<reference evidence="2 3" key="1">
    <citation type="submission" date="2020-02" db="EMBL/GenBank/DDBJ databases">
        <title>Complete genome sequence of Pseudomonas multiresinivorans ORNL1.</title>
        <authorList>
            <person name="Podar M."/>
        </authorList>
    </citation>
    <scope>NUCLEOTIDE SEQUENCE [LARGE SCALE GENOMIC DNA]</scope>
    <source>
        <strain evidence="3">populi</strain>
    </source>
</reference>
<proteinExistence type="predicted"/>
<feature type="region of interest" description="Disordered" evidence="1">
    <location>
        <begin position="29"/>
        <end position="48"/>
    </location>
</feature>
<feature type="compositionally biased region" description="Polar residues" evidence="1">
    <location>
        <begin position="237"/>
        <end position="247"/>
    </location>
</feature>
<feature type="region of interest" description="Disordered" evidence="1">
    <location>
        <begin position="233"/>
        <end position="260"/>
    </location>
</feature>
<dbReference type="Pfam" id="PF06980">
    <property type="entry name" value="DUF1302"/>
    <property type="match status" value="1"/>
</dbReference>
<protein>
    <submittedName>
        <fullName evidence="2">DUF1302 domain-containing protein</fullName>
    </submittedName>
</protein>
<keyword evidence="3" id="KW-1185">Reference proteome</keyword>
<name>A0A7Z3GTP7_9PSED</name>
<sequence>MTFELGEVQGQFDSSLSVGQSWAMSDPNPNFISKANGGRGDSQTTDDGRLNFKKGDTFSRIFKGTHDLELKYGDWGGFLRGKYWYDFELKDGHQRLYDIQDNGRDQAARSSGAQFLDAFVYRNYELAGQPGSMRLGKQVVSWGGSTFIQGGINSINPLDANALRRPGSELKEGLIPVQMIYLQQSISDAVSVEGFYQLKWQGTVADNCGTFFASSDLPAKGCDDRYVLQGKDIKPGTSDNSGQNGNTIFLPRGPDREPRDGGQYGLALRWFVPELNDTELSFYWMNYHSRLPIGSSTMTTANPFTAPRFGAASATYFVEYPEDIRLYGMSFSTNIAGAAVEGEISHRPNMPLGFDDLIYATLRLSPIVPTPIENSGIPGDTIHGYKRVPFTQVQTTVTETFDQVLGASRLTLVGEVGYNHISGIDDGTYGHLRYGRASPFGPGEYYGADGSNLCTTLLSGRPEYCNSDGFYTRNSWGYRLRSALTYNGVIGGLDLTPNLSWSHDVQGYGPNFTEGGKAVSVGLNAVYLSKYNASISYTDFFGGKYTTNTDRDFLSVSFGVSF</sequence>
<dbReference type="InterPro" id="IPR010727">
    <property type="entry name" value="DUF1302"/>
</dbReference>
<organism evidence="2 3">
    <name type="scientific">Pseudomonas multiresinivorans</name>
    <dbReference type="NCBI Taxonomy" id="95301"/>
    <lineage>
        <taxon>Bacteria</taxon>
        <taxon>Pseudomonadati</taxon>
        <taxon>Pseudomonadota</taxon>
        <taxon>Gammaproteobacteria</taxon>
        <taxon>Pseudomonadales</taxon>
        <taxon>Pseudomonadaceae</taxon>
        <taxon>Pseudomonas</taxon>
    </lineage>
</organism>
<dbReference type="EMBL" id="CP048833">
    <property type="protein sequence ID" value="QJP12004.1"/>
    <property type="molecule type" value="Genomic_DNA"/>
</dbReference>
<gene>
    <name evidence="2" type="ORF">G4G71_12850</name>
</gene>
<accession>A0A7Z3GTP7</accession>
<evidence type="ECO:0000256" key="1">
    <source>
        <dbReference type="SAM" id="MobiDB-lite"/>
    </source>
</evidence>
<evidence type="ECO:0000313" key="2">
    <source>
        <dbReference type="EMBL" id="QJP12004.1"/>
    </source>
</evidence>
<dbReference type="KEGG" id="pmui:G4G71_12850"/>
<dbReference type="Proteomes" id="UP000502549">
    <property type="component" value="Chromosome"/>
</dbReference>
<evidence type="ECO:0000313" key="3">
    <source>
        <dbReference type="Proteomes" id="UP000502549"/>
    </source>
</evidence>
<dbReference type="AlphaFoldDB" id="A0A7Z3GTP7"/>